<organism evidence="1 2">
    <name type="scientific">Pseudomonas chlororaphis</name>
    <dbReference type="NCBI Taxonomy" id="587753"/>
    <lineage>
        <taxon>Bacteria</taxon>
        <taxon>Pseudomonadati</taxon>
        <taxon>Pseudomonadota</taxon>
        <taxon>Gammaproteobacteria</taxon>
        <taxon>Pseudomonadales</taxon>
        <taxon>Pseudomonadaceae</taxon>
        <taxon>Pseudomonas</taxon>
    </lineage>
</organism>
<dbReference type="OrthoDB" id="6182461at2"/>
<dbReference type="Pfam" id="PF11745">
    <property type="entry name" value="DUF3304"/>
    <property type="match status" value="1"/>
</dbReference>
<evidence type="ECO:0000313" key="2">
    <source>
        <dbReference type="Proteomes" id="UP000185578"/>
    </source>
</evidence>
<dbReference type="Proteomes" id="UP000185578">
    <property type="component" value="Unassembled WGS sequence"/>
</dbReference>
<evidence type="ECO:0008006" key="3">
    <source>
        <dbReference type="Google" id="ProtNLM"/>
    </source>
</evidence>
<evidence type="ECO:0000313" key="1">
    <source>
        <dbReference type="EMBL" id="OLF51113.1"/>
    </source>
</evidence>
<comment type="caution">
    <text evidence="1">The sequence shown here is derived from an EMBL/GenBank/DDBJ whole genome shotgun (WGS) entry which is preliminary data.</text>
</comment>
<sequence length="186" mass="20521">MPRSLTDRVVRRLFEGARGVLLLAGLVVLAACNGGPSKMLAAPVTGYNHTSAAINRFTVNDAGGPNLGPHQGGGKQSCCGSVPRTWRPGLTAVVVWEKDPDPYSYGEWTERPYSDAWAKRMEEHKRHYSHHKAVVDIPKYDIAGTLKVHFLPCDQVRVSADNVKPGDPRYPYNYPINMPEPNVCPE</sequence>
<name>A0A1Q8EH37_9PSED</name>
<dbReference type="RefSeq" id="WP_075122393.1">
    <property type="nucleotide sequence ID" value="NZ_MSCT01000024.1"/>
</dbReference>
<gene>
    <name evidence="1" type="ORF">BTN82_28770</name>
</gene>
<dbReference type="EMBL" id="MSCT01000024">
    <property type="protein sequence ID" value="OLF51113.1"/>
    <property type="molecule type" value="Genomic_DNA"/>
</dbReference>
<accession>A0A1Q8EH37</accession>
<protein>
    <recommendedName>
        <fullName evidence="3">DUF3304 domain-containing protein</fullName>
    </recommendedName>
</protein>
<proteinExistence type="predicted"/>
<dbReference type="PROSITE" id="PS51257">
    <property type="entry name" value="PROKAR_LIPOPROTEIN"/>
    <property type="match status" value="1"/>
</dbReference>
<dbReference type="AlphaFoldDB" id="A0A1Q8EH37"/>
<dbReference type="InterPro" id="IPR021733">
    <property type="entry name" value="DUF3304"/>
</dbReference>
<reference evidence="1 2" key="1">
    <citation type="submission" date="2016-12" db="EMBL/GenBank/DDBJ databases">
        <authorList>
            <person name="Song W.-J."/>
            <person name="Kurnit D.M."/>
        </authorList>
    </citation>
    <scope>NUCLEOTIDE SEQUENCE [LARGE SCALE GENOMIC DNA]</scope>
    <source>
        <strain evidence="1 2">PCL1601</strain>
    </source>
</reference>